<reference evidence="2" key="1">
    <citation type="submission" date="2022-10" db="EMBL/GenBank/DDBJ databases">
        <title>Culturing micro-colonial fungi from biological soil crusts in the Mojave desert and describing Neophaeococcomyces mojavensis, and introducing the new genera and species Taxawa tesnikishii.</title>
        <authorList>
            <person name="Kurbessoian T."/>
            <person name="Stajich J.E."/>
        </authorList>
    </citation>
    <scope>NUCLEOTIDE SEQUENCE</scope>
    <source>
        <strain evidence="2">TK_1</strain>
    </source>
</reference>
<accession>A0ABQ9P2S0</accession>
<evidence type="ECO:0000313" key="2">
    <source>
        <dbReference type="EMBL" id="KAJ9668910.1"/>
    </source>
</evidence>
<sequence>MSGSAAPPAPEAVLPLIAPETTTDPSSTRASLLRKNAHAFCRALLSPPPPPELIEKFFAPNSPRITEHGPSWATAALPFLGKTFSGKEGCVEYFEVLTKVLKMQMSESTFPGPEGFIVDVEAEVTDEGAGTGEETGKGVVSVVGRARFESVETGKGWDEAFVYRLSEWDQEGRFGHWEIWADPLSAWMAVKRKNGGEVT</sequence>
<comment type="caution">
    <text evidence="2">The sequence shown here is derived from an EMBL/GenBank/DDBJ whole genome shotgun (WGS) entry which is preliminary data.</text>
</comment>
<name>A0ABQ9P2S0_9PEZI</name>
<dbReference type="EMBL" id="JAPDRL010000004">
    <property type="protein sequence ID" value="KAJ9668910.1"/>
    <property type="molecule type" value="Genomic_DNA"/>
</dbReference>
<evidence type="ECO:0000256" key="1">
    <source>
        <dbReference type="SAM" id="MobiDB-lite"/>
    </source>
</evidence>
<protein>
    <recommendedName>
        <fullName evidence="4">SnoaL-like domain-containing protein</fullName>
    </recommendedName>
</protein>
<organism evidence="2 3">
    <name type="scientific">Coniosporium apollinis</name>
    <dbReference type="NCBI Taxonomy" id="61459"/>
    <lineage>
        <taxon>Eukaryota</taxon>
        <taxon>Fungi</taxon>
        <taxon>Dikarya</taxon>
        <taxon>Ascomycota</taxon>
        <taxon>Pezizomycotina</taxon>
        <taxon>Dothideomycetes</taxon>
        <taxon>Dothideomycetes incertae sedis</taxon>
        <taxon>Coniosporium</taxon>
    </lineage>
</organism>
<proteinExistence type="predicted"/>
<feature type="compositionally biased region" description="Low complexity" evidence="1">
    <location>
        <begin position="11"/>
        <end position="20"/>
    </location>
</feature>
<evidence type="ECO:0000313" key="3">
    <source>
        <dbReference type="Proteomes" id="UP001172684"/>
    </source>
</evidence>
<gene>
    <name evidence="2" type="ORF">H2201_000735</name>
</gene>
<dbReference type="Proteomes" id="UP001172684">
    <property type="component" value="Unassembled WGS sequence"/>
</dbReference>
<keyword evidence="3" id="KW-1185">Reference proteome</keyword>
<evidence type="ECO:0008006" key="4">
    <source>
        <dbReference type="Google" id="ProtNLM"/>
    </source>
</evidence>
<feature type="region of interest" description="Disordered" evidence="1">
    <location>
        <begin position="1"/>
        <end position="27"/>
    </location>
</feature>